<evidence type="ECO:0000256" key="11">
    <source>
        <dbReference type="SAM" id="MobiDB-lite"/>
    </source>
</evidence>
<name>A0A482WVZ9_LAOST</name>
<dbReference type="InterPro" id="IPR013761">
    <property type="entry name" value="SAM/pointed_sf"/>
</dbReference>
<dbReference type="OrthoDB" id="8188861at2759"/>
<keyword evidence="7" id="KW-0805">Transcription regulation</keyword>
<dbReference type="Pfam" id="PF00536">
    <property type="entry name" value="SAM_1"/>
    <property type="match status" value="1"/>
</dbReference>
<feature type="repeat" description="MBT" evidence="10">
    <location>
        <begin position="1152"/>
        <end position="1247"/>
    </location>
</feature>
<keyword evidence="4" id="KW-0863">Zinc-finger</keyword>
<feature type="compositionally biased region" description="Basic and acidic residues" evidence="11">
    <location>
        <begin position="699"/>
        <end position="712"/>
    </location>
</feature>
<dbReference type="GO" id="GO:0003682">
    <property type="term" value="F:chromatin binding"/>
    <property type="evidence" value="ECO:0007669"/>
    <property type="project" value="TreeGrafter"/>
</dbReference>
<dbReference type="GO" id="GO:0042393">
    <property type="term" value="F:histone binding"/>
    <property type="evidence" value="ECO:0007669"/>
    <property type="project" value="TreeGrafter"/>
</dbReference>
<keyword evidence="5" id="KW-0862">Zinc</keyword>
<feature type="repeat" description="MBT" evidence="10">
    <location>
        <begin position="937"/>
        <end position="1035"/>
    </location>
</feature>
<dbReference type="InterPro" id="IPR001660">
    <property type="entry name" value="SAM"/>
</dbReference>
<evidence type="ECO:0000313" key="14">
    <source>
        <dbReference type="Proteomes" id="UP000291343"/>
    </source>
</evidence>
<keyword evidence="14" id="KW-1185">Reference proteome</keyword>
<evidence type="ECO:0000256" key="1">
    <source>
        <dbReference type="ARBA" id="ARBA00004123"/>
    </source>
</evidence>
<evidence type="ECO:0000313" key="13">
    <source>
        <dbReference type="EMBL" id="RZF37777.1"/>
    </source>
</evidence>
<feature type="domain" description="SAM" evidence="12">
    <location>
        <begin position="1449"/>
        <end position="1512"/>
    </location>
</feature>
<evidence type="ECO:0000256" key="4">
    <source>
        <dbReference type="ARBA" id="ARBA00022771"/>
    </source>
</evidence>
<dbReference type="GO" id="GO:0045892">
    <property type="term" value="P:negative regulation of DNA-templated transcription"/>
    <property type="evidence" value="ECO:0007669"/>
    <property type="project" value="TreeGrafter"/>
</dbReference>
<feature type="region of interest" description="Disordered" evidence="11">
    <location>
        <begin position="862"/>
        <end position="922"/>
    </location>
</feature>
<keyword evidence="6" id="KW-0156">Chromatin regulator</keyword>
<feature type="region of interest" description="Disordered" evidence="11">
    <location>
        <begin position="683"/>
        <end position="716"/>
    </location>
</feature>
<dbReference type="SMART" id="SM00561">
    <property type="entry name" value="MBT"/>
    <property type="match status" value="3"/>
</dbReference>
<dbReference type="CDD" id="cd20103">
    <property type="entry name" value="MBT_L3MBTL1-like_rpt3"/>
    <property type="match status" value="1"/>
</dbReference>
<dbReference type="Pfam" id="PF01530">
    <property type="entry name" value="zf-C2HC"/>
    <property type="match status" value="1"/>
</dbReference>
<sequence length="1516" mass="162642">MVMMKVSTSSQKIARIMDNGNTNPPSSTTSLSTGTGAVQNVAVTTNAANPTATTTMAGNLNPSSDTNTPRLIQLKVPMAATPPSPTSSATPPRPPTPHASVTPSTVPTTPTTTIAQAPPTSNIPRICNLGPLIYLQATGVKGGTPVNSAVAQGGNTASSTPVQFTMPQVISETSTTRRIMAGGGKSPNFNLIHSKRIIAGNPQIIHANNSQTNQAFAYLGTLIKQGVKGKEATSQKVLLTPMPNKSPQIAILPGSETQTHGNKTPMTSLILQSGTNVQGKHVTGLILGSPNSNPTGNKTSLLLPAPPGGAQAKKITNINIPVTGKANVPNIIRQNTSAGKTFILPQSGVNSPGLIIPASNQVNKPGGNQVTGLILPSTSSSGLIMPASSSTTAPLTNLILTTQPTSSSSNSSNQQVTSLILSSNPSSSSVVTSGLTQVTAPSVATTSVATSVGGGSNAAAAAKMAGIFLPVSMEVQGKNNMTHHLTISNGKIHSGESTTASITVPALKPVGGYGLPALQPISKDGSSISSASYLTKSVQGRSVLKKNVELTLSVEGKIKKDEMKQDDLLCHEKSDLIDISDNVTASTEDVDMRPELVERKASLDGDAVKVDYDLDKENTLPNLKDEDKDDVKVELRTSPSPEEFDPMKVLEWDAKGVGKLPGSDLKFRLNEFGMMILHDENDTKTETDVVTPSPPAAASEKKEEKKPHKEPVKASSKNTDEIYCCDSCGCYGLSTEFLDAQFCSVACRKFMQMKSPPAPGAVAAGGVSGGGGGSSGSKRQKQTPQSTEDKLRDLKLRRKRRKMKIMEVRRAAAMLAAGGGGVVEAASGGEAAAAAAAVAAERKKEIDWLKEFVELKAKREAAAQGAKGATGSSKEGEMPPKGGEPPRRTSLDDVTSDQDLVSAASRSGSVSPELSEVGDDLSQTDKKVPWLSKSGEFLWNVYLNYHKAKAAHTKLFKDPFPYQKNGFKVGMKLEGIDPEHQSYICVLTVAEVKGFRIRLHFDGYPENHDFWTNADSPDIFQPGWCEKNSHQLQQPRGYTSHNFNWTFYLKQCKAQAAPKSLFASRHANPVTPNQFRVGMKVEAVDRHNSQLICVATVADIIDNRLLIHFDSWGDMYDYWVDPSSPYIHPVGWCADNGHELTPPNNYKSAATFSWDAYLKETKSAAAPARAFKTRPPTGFRSGMRLEAVDRRAPHLVRVATVAAVRDHQIRLAFDGMPDAFGYWVDDDCSDIHPVGWAHKTQHPLEQPPNPDSDPVTTCTTPGCRGDGHTKGTMLTRHESAAHCPYSPHYLNNDSILPDRFHVAKQDIYEQLPLPLATATADNKSKSSRESRESSVTTDGNKGSYDGDSGDEINGRRSVTSNEDDSRLSRTRQSNFFGIERSKRGRKRKTEKQEQDASGELKKLRKDLIESVLKPGYQVAPSEQSPLWSRHSAALGLVKVTDLRDDPATWTAKQVANFLSQAIPPNTSKVFVEQEIDGEALLMLTQSDLTSLLGFKLGPAIKIYNMITILRQKIFAI</sequence>
<keyword evidence="3" id="KW-0677">Repeat</keyword>
<dbReference type="PROSITE" id="PS51079">
    <property type="entry name" value="MBT"/>
    <property type="match status" value="3"/>
</dbReference>
<reference evidence="13 14" key="1">
    <citation type="journal article" date="2017" name="Gigascience">
        <title>Genome sequence of the small brown planthopper, Laodelphax striatellus.</title>
        <authorList>
            <person name="Zhu J."/>
            <person name="Jiang F."/>
            <person name="Wang X."/>
            <person name="Yang P."/>
            <person name="Bao Y."/>
            <person name="Zhao W."/>
            <person name="Wang W."/>
            <person name="Lu H."/>
            <person name="Wang Q."/>
            <person name="Cui N."/>
            <person name="Li J."/>
            <person name="Chen X."/>
            <person name="Luo L."/>
            <person name="Yu J."/>
            <person name="Kang L."/>
            <person name="Cui F."/>
        </authorList>
    </citation>
    <scope>NUCLEOTIDE SEQUENCE [LARGE SCALE GENOMIC DNA]</scope>
    <source>
        <strain evidence="13">Lst14</strain>
    </source>
</reference>
<dbReference type="Gene3D" id="2.30.30.140">
    <property type="match status" value="3"/>
</dbReference>
<dbReference type="CDD" id="cd20102">
    <property type="entry name" value="MBT_L3MBTL1-like_rpt2"/>
    <property type="match status" value="1"/>
</dbReference>
<keyword evidence="2" id="KW-0479">Metal-binding</keyword>
<dbReference type="InterPro" id="IPR003118">
    <property type="entry name" value="Pointed_dom"/>
</dbReference>
<feature type="compositionally biased region" description="Pro residues" evidence="11">
    <location>
        <begin position="80"/>
        <end position="97"/>
    </location>
</feature>
<dbReference type="SMART" id="SM00454">
    <property type="entry name" value="SAM"/>
    <property type="match status" value="1"/>
</dbReference>
<keyword evidence="8" id="KW-0804">Transcription</keyword>
<dbReference type="InParanoid" id="A0A482WVZ9"/>
<evidence type="ECO:0000256" key="10">
    <source>
        <dbReference type="PROSITE-ProRule" id="PRU00459"/>
    </source>
</evidence>
<feature type="repeat" description="MBT" evidence="10">
    <location>
        <begin position="1043"/>
        <end position="1143"/>
    </location>
</feature>
<evidence type="ECO:0000256" key="8">
    <source>
        <dbReference type="ARBA" id="ARBA00023163"/>
    </source>
</evidence>
<dbReference type="PROSITE" id="PS50105">
    <property type="entry name" value="SAM_DOMAIN"/>
    <property type="match status" value="1"/>
</dbReference>
<dbReference type="SUPFAM" id="SSF103637">
    <property type="entry name" value="CCHHC domain"/>
    <property type="match status" value="1"/>
</dbReference>
<dbReference type="SUPFAM" id="SSF63748">
    <property type="entry name" value="Tudor/PWWP/MBT"/>
    <property type="match status" value="3"/>
</dbReference>
<feature type="region of interest" description="Disordered" evidence="11">
    <location>
        <begin position="1239"/>
        <end position="1259"/>
    </location>
</feature>
<feature type="compositionally biased region" description="Low complexity" evidence="11">
    <location>
        <begin position="98"/>
        <end position="120"/>
    </location>
</feature>
<dbReference type="PANTHER" id="PTHR12247:SF131">
    <property type="entry name" value="LD05287P"/>
    <property type="match status" value="1"/>
</dbReference>
<evidence type="ECO:0000259" key="12">
    <source>
        <dbReference type="PROSITE" id="PS50105"/>
    </source>
</evidence>
<feature type="compositionally biased region" description="Basic and acidic residues" evidence="11">
    <location>
        <begin position="1390"/>
        <end position="1400"/>
    </location>
</feature>
<feature type="region of interest" description="Disordered" evidence="11">
    <location>
        <begin position="758"/>
        <end position="798"/>
    </location>
</feature>
<gene>
    <name evidence="13" type="ORF">LSTR_LSTR007139</name>
</gene>
<dbReference type="GO" id="GO:0043565">
    <property type="term" value="F:sequence-specific DNA binding"/>
    <property type="evidence" value="ECO:0007669"/>
    <property type="project" value="InterPro"/>
</dbReference>
<evidence type="ECO:0000256" key="2">
    <source>
        <dbReference type="ARBA" id="ARBA00022723"/>
    </source>
</evidence>
<comment type="subcellular location">
    <subcellularLocation>
        <location evidence="1">Nucleus</location>
    </subcellularLocation>
</comment>
<feature type="compositionally biased region" description="Basic and acidic residues" evidence="11">
    <location>
        <begin position="874"/>
        <end position="891"/>
    </location>
</feature>
<evidence type="ECO:0000256" key="6">
    <source>
        <dbReference type="ARBA" id="ARBA00022853"/>
    </source>
</evidence>
<dbReference type="Gene3D" id="1.10.150.50">
    <property type="entry name" value="Transcription Factor, Ets-1"/>
    <property type="match status" value="1"/>
</dbReference>
<accession>A0A482WVZ9</accession>
<dbReference type="EMBL" id="QKKF02023298">
    <property type="protein sequence ID" value="RZF37777.1"/>
    <property type="molecule type" value="Genomic_DNA"/>
</dbReference>
<dbReference type="SMR" id="A0A482WVZ9"/>
<dbReference type="InterPro" id="IPR002515">
    <property type="entry name" value="Znf_C2H2C"/>
</dbReference>
<feature type="compositionally biased region" description="Low complexity" evidence="11">
    <location>
        <begin position="49"/>
        <end position="58"/>
    </location>
</feature>
<proteinExistence type="predicted"/>
<dbReference type="InterPro" id="IPR004092">
    <property type="entry name" value="Mbt"/>
</dbReference>
<feature type="region of interest" description="Disordered" evidence="11">
    <location>
        <begin position="78"/>
        <end position="122"/>
    </location>
</feature>
<dbReference type="GO" id="GO:0005634">
    <property type="term" value="C:nucleus"/>
    <property type="evidence" value="ECO:0007669"/>
    <property type="project" value="UniProtKB-SubCell"/>
</dbReference>
<evidence type="ECO:0000256" key="3">
    <source>
        <dbReference type="ARBA" id="ARBA00022737"/>
    </source>
</evidence>
<evidence type="ECO:0000256" key="7">
    <source>
        <dbReference type="ARBA" id="ARBA00023015"/>
    </source>
</evidence>
<dbReference type="STRING" id="195883.A0A482WVZ9"/>
<keyword evidence="9" id="KW-0539">Nucleus</keyword>
<comment type="caution">
    <text evidence="13">The sequence shown here is derived from an EMBL/GenBank/DDBJ whole genome shotgun (WGS) entry which is preliminary data.</text>
</comment>
<dbReference type="GO" id="GO:0006325">
    <property type="term" value="P:chromatin organization"/>
    <property type="evidence" value="ECO:0007669"/>
    <property type="project" value="UniProtKB-KW"/>
</dbReference>
<dbReference type="Proteomes" id="UP000291343">
    <property type="component" value="Unassembled WGS sequence"/>
</dbReference>
<dbReference type="PANTHER" id="PTHR12247">
    <property type="entry name" value="POLYCOMB GROUP PROTEIN"/>
    <property type="match status" value="1"/>
</dbReference>
<evidence type="ECO:0000256" key="9">
    <source>
        <dbReference type="ARBA" id="ARBA00023242"/>
    </source>
</evidence>
<dbReference type="SUPFAM" id="SSF47769">
    <property type="entry name" value="SAM/Pointed domain"/>
    <property type="match status" value="1"/>
</dbReference>
<dbReference type="PROSITE" id="PS51802">
    <property type="entry name" value="ZF_CCHHC"/>
    <property type="match status" value="1"/>
</dbReference>
<dbReference type="Pfam" id="PF02820">
    <property type="entry name" value="MBT"/>
    <property type="match status" value="3"/>
</dbReference>
<protein>
    <recommendedName>
        <fullName evidence="12">SAM domain-containing protein</fullName>
    </recommendedName>
</protein>
<dbReference type="InterPro" id="IPR050548">
    <property type="entry name" value="PcG_chromatin_remod_factors"/>
</dbReference>
<evidence type="ECO:0000256" key="5">
    <source>
        <dbReference type="ARBA" id="ARBA00022833"/>
    </source>
</evidence>
<feature type="compositionally biased region" description="Basic and acidic residues" evidence="11">
    <location>
        <begin position="1322"/>
        <end position="1332"/>
    </location>
</feature>
<dbReference type="InterPro" id="IPR036060">
    <property type="entry name" value="Znf_C2H2C_sf"/>
</dbReference>
<feature type="region of interest" description="Disordered" evidence="11">
    <location>
        <begin position="1318"/>
        <end position="1400"/>
    </location>
</feature>
<dbReference type="SMART" id="SM00251">
    <property type="entry name" value="SAM_PNT"/>
    <property type="match status" value="1"/>
</dbReference>
<dbReference type="GO" id="GO:0008270">
    <property type="term" value="F:zinc ion binding"/>
    <property type="evidence" value="ECO:0007669"/>
    <property type="project" value="UniProtKB-KW"/>
</dbReference>
<dbReference type="FunFam" id="2.30.30.140:FF:000007">
    <property type="entry name" value="Lethal(3)malignant brain tumor-like protein 1"/>
    <property type="match status" value="2"/>
</dbReference>
<feature type="region of interest" description="Disordered" evidence="11">
    <location>
        <begin position="49"/>
        <end position="68"/>
    </location>
</feature>
<dbReference type="CDD" id="cd20101">
    <property type="entry name" value="MBT_L3MBTL1-like_rpt1"/>
    <property type="match status" value="1"/>
</dbReference>
<feature type="compositionally biased region" description="Gly residues" evidence="11">
    <location>
        <begin position="766"/>
        <end position="775"/>
    </location>
</feature>
<organism evidence="13 14">
    <name type="scientific">Laodelphax striatellus</name>
    <name type="common">Small brown planthopper</name>
    <name type="synonym">Delphax striatella</name>
    <dbReference type="NCBI Taxonomy" id="195883"/>
    <lineage>
        <taxon>Eukaryota</taxon>
        <taxon>Metazoa</taxon>
        <taxon>Ecdysozoa</taxon>
        <taxon>Arthropoda</taxon>
        <taxon>Hexapoda</taxon>
        <taxon>Insecta</taxon>
        <taxon>Pterygota</taxon>
        <taxon>Neoptera</taxon>
        <taxon>Paraneoptera</taxon>
        <taxon>Hemiptera</taxon>
        <taxon>Auchenorrhyncha</taxon>
        <taxon>Fulgoroidea</taxon>
        <taxon>Delphacidae</taxon>
        <taxon>Criomorphinae</taxon>
        <taxon>Laodelphax</taxon>
    </lineage>
</organism>